<evidence type="ECO:0000313" key="22">
    <source>
        <dbReference type="Proteomes" id="UP000077589"/>
    </source>
</evidence>
<dbReference type="CDD" id="cd18185">
    <property type="entry name" value="ATP-synt_Fo_c_ATPE"/>
    <property type="match status" value="1"/>
</dbReference>
<dbReference type="InterPro" id="IPR020537">
    <property type="entry name" value="ATP_synth_F0_csu_DDCD_BS"/>
</dbReference>
<evidence type="ECO:0000256" key="9">
    <source>
        <dbReference type="ARBA" id="ARBA00023065"/>
    </source>
</evidence>
<dbReference type="EMBL" id="LXSF01000004">
    <property type="protein sequence ID" value="OAM16857.1"/>
    <property type="molecule type" value="Genomic_DNA"/>
</dbReference>
<evidence type="ECO:0000256" key="16">
    <source>
        <dbReference type="SAM" id="Phobius"/>
    </source>
</evidence>
<keyword evidence="9" id="KW-0406">Ion transport</keyword>
<dbReference type="EMBL" id="LXSH01000010">
    <property type="protein sequence ID" value="OAM24156.1"/>
    <property type="molecule type" value="Genomic_DNA"/>
</dbReference>
<keyword evidence="7" id="KW-0375">Hydrogen ion transport</keyword>
<keyword evidence="10" id="KW-0446">Lipid-binding</keyword>
<dbReference type="Proteomes" id="UP000215465">
    <property type="component" value="Chromosome 1"/>
</dbReference>
<evidence type="ECO:0000256" key="2">
    <source>
        <dbReference type="ARBA" id="ARBA00006704"/>
    </source>
</evidence>
<proteinExistence type="inferred from homology"/>
<comment type="similarity">
    <text evidence="2">Belongs to the ATPase C chain family.</text>
</comment>
<dbReference type="InterPro" id="IPR035921">
    <property type="entry name" value="F/V-ATP_Csub_sf"/>
</dbReference>
<dbReference type="InterPro" id="IPR002379">
    <property type="entry name" value="ATPase_proteolipid_c-like_dom"/>
</dbReference>
<evidence type="ECO:0000313" key="24">
    <source>
        <dbReference type="Proteomes" id="UP000078103"/>
    </source>
</evidence>
<reference evidence="21 25" key="3">
    <citation type="submission" date="2017-06" db="EMBL/GenBank/DDBJ databases">
        <authorList>
            <consortium name="Pathogen Informatics"/>
        </authorList>
    </citation>
    <scope>NUCLEOTIDE SEQUENCE [LARGE SCALE GENOMIC DNA]</scope>
    <source>
        <strain evidence="21 25">NCTC10596</strain>
    </source>
</reference>
<evidence type="ECO:0000256" key="11">
    <source>
        <dbReference type="ARBA" id="ARBA00023136"/>
    </source>
</evidence>
<evidence type="ECO:0000256" key="7">
    <source>
        <dbReference type="ARBA" id="ARBA00022781"/>
    </source>
</evidence>
<evidence type="ECO:0000256" key="1">
    <source>
        <dbReference type="ARBA" id="ARBA00004651"/>
    </source>
</evidence>
<dbReference type="GO" id="GO:0008289">
    <property type="term" value="F:lipid binding"/>
    <property type="evidence" value="ECO:0007669"/>
    <property type="project" value="UniProtKB-KW"/>
</dbReference>
<organism evidence="19 22">
    <name type="scientific">Eikenella corrodens</name>
    <dbReference type="NCBI Taxonomy" id="539"/>
    <lineage>
        <taxon>Bacteria</taxon>
        <taxon>Pseudomonadati</taxon>
        <taxon>Pseudomonadota</taxon>
        <taxon>Betaproteobacteria</taxon>
        <taxon>Neisseriales</taxon>
        <taxon>Neisseriaceae</taxon>
        <taxon>Eikenella</taxon>
    </lineage>
</organism>
<keyword evidence="5" id="KW-0138">CF(0)</keyword>
<evidence type="ECO:0000313" key="23">
    <source>
        <dbReference type="Proteomes" id="UP000078003"/>
    </source>
</evidence>
<keyword evidence="12" id="KW-0066">ATP synthesis</keyword>
<dbReference type="FunFam" id="1.20.20.10:FF:000002">
    <property type="entry name" value="ATP synthase subunit c"/>
    <property type="match status" value="1"/>
</dbReference>
<name>A0A1A9RKD9_EIKCO</name>
<dbReference type="NCBIfam" id="NF005363">
    <property type="entry name" value="PRK06876.1"/>
    <property type="match status" value="1"/>
</dbReference>
<dbReference type="InterPro" id="IPR038662">
    <property type="entry name" value="ATP_synth_F0_csu_sf"/>
</dbReference>
<dbReference type="GO" id="GO:0045259">
    <property type="term" value="C:proton-transporting ATP synthase complex"/>
    <property type="evidence" value="ECO:0007669"/>
    <property type="project" value="UniProtKB-KW"/>
</dbReference>
<evidence type="ECO:0000259" key="17">
    <source>
        <dbReference type="Pfam" id="PF00137"/>
    </source>
</evidence>
<dbReference type="GO" id="GO:0015986">
    <property type="term" value="P:proton motive force-driven ATP synthesis"/>
    <property type="evidence" value="ECO:0007669"/>
    <property type="project" value="InterPro"/>
</dbReference>
<feature type="transmembrane region" description="Helical" evidence="16">
    <location>
        <begin position="6"/>
        <end position="30"/>
    </location>
</feature>
<keyword evidence="6 16" id="KW-0812">Transmembrane</keyword>
<reference evidence="19" key="2">
    <citation type="submission" date="2016-05" db="EMBL/GenBank/DDBJ databases">
        <authorList>
            <person name="Lavstsen T."/>
            <person name="Jespersen J.S."/>
        </authorList>
    </citation>
    <scope>NUCLEOTIDE SEQUENCE</scope>
    <source>
        <strain evidence="18">NML01-0328</strain>
        <strain evidence="19">NML04-0072</strain>
        <strain evidence="20">NML120819</strain>
    </source>
</reference>
<dbReference type="STRING" id="539.A7P85_05290"/>
<evidence type="ECO:0000256" key="13">
    <source>
        <dbReference type="ARBA" id="ARBA00030961"/>
    </source>
</evidence>
<dbReference type="RefSeq" id="WP_003823565.1">
    <property type="nucleotide sequence ID" value="NZ_CAJPRZ010000032.1"/>
</dbReference>
<dbReference type="EMBL" id="LT906482">
    <property type="protein sequence ID" value="SNW07781.1"/>
    <property type="molecule type" value="Genomic_DNA"/>
</dbReference>
<evidence type="ECO:0000256" key="3">
    <source>
        <dbReference type="ARBA" id="ARBA00022448"/>
    </source>
</evidence>
<dbReference type="Proteomes" id="UP000078003">
    <property type="component" value="Unassembled WGS sequence"/>
</dbReference>
<accession>A0A1A9RKD9</accession>
<dbReference type="SUPFAM" id="SSF81333">
    <property type="entry name" value="F1F0 ATP synthase subunit C"/>
    <property type="match status" value="1"/>
</dbReference>
<sequence>MDLNSALAITCGLIVAFGAVAAAASIAFVGSKYLEASARQPELIEPLQTKLFLIAGLIDAAFLIGVAVALLFAFVNPFAPAVAG</sequence>
<gene>
    <name evidence="21" type="primary">atpE</name>
    <name evidence="18" type="ORF">A7P85_05290</name>
    <name evidence="20" type="ORF">A7P89_02605</name>
    <name evidence="19" type="ORF">A7P90_03730</name>
    <name evidence="21" type="ORF">SAMEA4412678_00764</name>
</gene>
<dbReference type="AlphaFoldDB" id="A0A1A9RKD9"/>
<keyword evidence="11 16" id="KW-0472">Membrane</keyword>
<dbReference type="EMBL" id="LXSG01000024">
    <property type="protein sequence ID" value="OAM20491.1"/>
    <property type="molecule type" value="Genomic_DNA"/>
</dbReference>
<evidence type="ECO:0000313" key="25">
    <source>
        <dbReference type="Proteomes" id="UP000215465"/>
    </source>
</evidence>
<evidence type="ECO:0000313" key="21">
    <source>
        <dbReference type="EMBL" id="SNW07781.1"/>
    </source>
</evidence>
<dbReference type="PROSITE" id="PS00605">
    <property type="entry name" value="ATPASE_C"/>
    <property type="match status" value="1"/>
</dbReference>
<dbReference type="Pfam" id="PF00137">
    <property type="entry name" value="ATP-synt_C"/>
    <property type="match status" value="1"/>
</dbReference>
<dbReference type="GO" id="GO:0005886">
    <property type="term" value="C:plasma membrane"/>
    <property type="evidence" value="ECO:0007669"/>
    <property type="project" value="UniProtKB-SubCell"/>
</dbReference>
<feature type="transmembrane region" description="Helical" evidence="16">
    <location>
        <begin position="51"/>
        <end position="75"/>
    </location>
</feature>
<evidence type="ECO:0000256" key="14">
    <source>
        <dbReference type="ARBA" id="ARBA00032200"/>
    </source>
</evidence>
<evidence type="ECO:0000256" key="6">
    <source>
        <dbReference type="ARBA" id="ARBA00022692"/>
    </source>
</evidence>
<evidence type="ECO:0000313" key="20">
    <source>
        <dbReference type="EMBL" id="OAM24156.1"/>
    </source>
</evidence>
<evidence type="ECO:0000256" key="4">
    <source>
        <dbReference type="ARBA" id="ARBA00022475"/>
    </source>
</evidence>
<dbReference type="NCBIfam" id="TIGR01260">
    <property type="entry name" value="ATP_synt_c"/>
    <property type="match status" value="1"/>
</dbReference>
<reference evidence="22 23" key="1">
    <citation type="submission" date="2016-05" db="EMBL/GenBank/DDBJ databases">
        <title>Draft genome of Corynebacterium afermentans subsp. afermentans LCDC 88199T.</title>
        <authorList>
            <person name="Bernier A.-M."/>
            <person name="Bernard K."/>
        </authorList>
    </citation>
    <scope>NUCLEOTIDE SEQUENCE [LARGE SCALE GENOMIC DNA]</scope>
    <source>
        <strain evidence="23">NML01-0328</strain>
        <strain evidence="22">NML04-0072</strain>
        <strain evidence="24">NML120819</strain>
    </source>
</reference>
<keyword evidence="8 16" id="KW-1133">Transmembrane helix</keyword>
<dbReference type="Proteomes" id="UP000077589">
    <property type="component" value="Unassembled WGS sequence"/>
</dbReference>
<evidence type="ECO:0000256" key="8">
    <source>
        <dbReference type="ARBA" id="ARBA00022989"/>
    </source>
</evidence>
<evidence type="ECO:0000256" key="10">
    <source>
        <dbReference type="ARBA" id="ARBA00023121"/>
    </source>
</evidence>
<dbReference type="KEGG" id="ecor:SAMEA4412678_0764"/>
<keyword evidence="4" id="KW-1003">Cell membrane</keyword>
<dbReference type="GO" id="GO:0015078">
    <property type="term" value="F:proton transmembrane transporter activity"/>
    <property type="evidence" value="ECO:0007669"/>
    <property type="project" value="InterPro"/>
</dbReference>
<protein>
    <recommendedName>
        <fullName evidence="14">ATP synthase F(0) sector subunit c</fullName>
    </recommendedName>
    <alternativeName>
        <fullName evidence="15">F-type ATPase subunit c</fullName>
    </alternativeName>
    <alternativeName>
        <fullName evidence="13">Lipid-binding protein</fullName>
    </alternativeName>
</protein>
<evidence type="ECO:0000256" key="12">
    <source>
        <dbReference type="ARBA" id="ARBA00023310"/>
    </source>
</evidence>
<comment type="subcellular location">
    <subcellularLocation>
        <location evidence="1">Cell membrane</location>
        <topology evidence="1">Multi-pass membrane protein</topology>
    </subcellularLocation>
</comment>
<dbReference type="Proteomes" id="UP000078103">
    <property type="component" value="Unassembled WGS sequence"/>
</dbReference>
<dbReference type="Gene3D" id="1.20.20.10">
    <property type="entry name" value="F1F0 ATP synthase subunit C"/>
    <property type="match status" value="1"/>
</dbReference>
<feature type="domain" description="V-ATPase proteolipid subunit C-like" evidence="17">
    <location>
        <begin position="9"/>
        <end position="72"/>
    </location>
</feature>
<dbReference type="GO" id="GO:0033177">
    <property type="term" value="C:proton-transporting two-sector ATPase complex, proton-transporting domain"/>
    <property type="evidence" value="ECO:0007669"/>
    <property type="project" value="InterPro"/>
</dbReference>
<evidence type="ECO:0000313" key="19">
    <source>
        <dbReference type="EMBL" id="OAM20491.1"/>
    </source>
</evidence>
<dbReference type="InterPro" id="IPR005953">
    <property type="entry name" value="ATP_synth_csu_bac/chlpt"/>
</dbReference>
<dbReference type="GeneID" id="60769659"/>
<evidence type="ECO:0000256" key="5">
    <source>
        <dbReference type="ARBA" id="ARBA00022547"/>
    </source>
</evidence>
<evidence type="ECO:0000256" key="15">
    <source>
        <dbReference type="ARBA" id="ARBA00032887"/>
    </source>
</evidence>
<keyword evidence="3" id="KW-0813">Transport</keyword>
<evidence type="ECO:0000313" key="18">
    <source>
        <dbReference type="EMBL" id="OAM16857.1"/>
    </source>
</evidence>